<feature type="compositionally biased region" description="Low complexity" evidence="1">
    <location>
        <begin position="105"/>
        <end position="125"/>
    </location>
</feature>
<keyword evidence="4" id="KW-1185">Reference proteome</keyword>
<dbReference type="InterPro" id="IPR029447">
    <property type="entry name" value="DUF4439"/>
</dbReference>
<dbReference type="SUPFAM" id="SSF47240">
    <property type="entry name" value="Ferritin-like"/>
    <property type="match status" value="1"/>
</dbReference>
<feature type="region of interest" description="Disordered" evidence="1">
    <location>
        <begin position="93"/>
        <end position="142"/>
    </location>
</feature>
<evidence type="ECO:0000259" key="2">
    <source>
        <dbReference type="Pfam" id="PF14530"/>
    </source>
</evidence>
<organism evidence="3 4">
    <name type="scientific">Pedococcus cremeus</name>
    <dbReference type="NCBI Taxonomy" id="587636"/>
    <lineage>
        <taxon>Bacteria</taxon>
        <taxon>Bacillati</taxon>
        <taxon>Actinomycetota</taxon>
        <taxon>Actinomycetes</taxon>
        <taxon>Micrococcales</taxon>
        <taxon>Intrasporangiaceae</taxon>
        <taxon>Pedococcus</taxon>
    </lineage>
</organism>
<sequence length="325" mass="32687">MLAVLGLGAAGVALSGCGIRLEDDAPRVPLVPTREPVPGEAFLIGLWLGSQDLSAQASALGGPGTGLPARLALLHRAQAEVLRTLLRSEGVPDSVVDDARERHTSTPSTTSSPSAASPTSGATPGRSSTGAPTSPSRSTLAAAEAATLSPESFAALKALDAKAVVTPAAALAQRAAAATLLGKLPAWPTQEDVPADLAAAALEATRAAVYGFEVVAAQSAGAQRAQATATLATLRARVARLEQPAGDKAPPASLGYPLPFPVTTPGAAKRLALHVLEGLRASQAAATGRAARDATGLAATVQWLAEAEGLCHRWGMALQPFPGLE</sequence>
<evidence type="ECO:0000313" key="3">
    <source>
        <dbReference type="EMBL" id="SER64664.1"/>
    </source>
</evidence>
<accession>A0A1H9QVZ6</accession>
<dbReference type="Gene3D" id="1.20.1260.10">
    <property type="match status" value="1"/>
</dbReference>
<evidence type="ECO:0000256" key="1">
    <source>
        <dbReference type="SAM" id="MobiDB-lite"/>
    </source>
</evidence>
<dbReference type="EMBL" id="FOHB01000001">
    <property type="protein sequence ID" value="SER64664.1"/>
    <property type="molecule type" value="Genomic_DNA"/>
</dbReference>
<evidence type="ECO:0000313" key="4">
    <source>
        <dbReference type="Proteomes" id="UP000199019"/>
    </source>
</evidence>
<protein>
    <recommendedName>
        <fullName evidence="2">DUF4439 domain-containing protein</fullName>
    </recommendedName>
</protein>
<dbReference type="InterPro" id="IPR012347">
    <property type="entry name" value="Ferritin-like"/>
</dbReference>
<gene>
    <name evidence="3" type="ORF">SAMN05216199_0768</name>
</gene>
<reference evidence="4" key="1">
    <citation type="submission" date="2016-10" db="EMBL/GenBank/DDBJ databases">
        <authorList>
            <person name="Varghese N."/>
            <person name="Submissions S."/>
        </authorList>
    </citation>
    <scope>NUCLEOTIDE SEQUENCE [LARGE SCALE GENOMIC DNA]</scope>
    <source>
        <strain evidence="4">CGMCC 1.6963</strain>
    </source>
</reference>
<dbReference type="Proteomes" id="UP000199019">
    <property type="component" value="Unassembled WGS sequence"/>
</dbReference>
<dbReference type="InterPro" id="IPR009078">
    <property type="entry name" value="Ferritin-like_SF"/>
</dbReference>
<proteinExistence type="predicted"/>
<dbReference type="Pfam" id="PF14530">
    <property type="entry name" value="DUF4439"/>
    <property type="match status" value="1"/>
</dbReference>
<dbReference type="STRING" id="587636.SAMN05216199_0768"/>
<dbReference type="AlphaFoldDB" id="A0A1H9QVZ6"/>
<name>A0A1H9QVZ6_9MICO</name>
<feature type="domain" description="DUF4439" evidence="2">
    <location>
        <begin position="199"/>
        <end position="324"/>
    </location>
</feature>